<reference evidence="1" key="2">
    <citation type="submission" date="2025-08" db="UniProtKB">
        <authorList>
            <consortium name="Ensembl"/>
        </authorList>
    </citation>
    <scope>IDENTIFICATION</scope>
</reference>
<name>A0A8V5GNS4_MELUD</name>
<sequence length="136" mass="15194">HPPACGCLCVPLRCHLNPMPTLVLLAPSSPSPHPPGPCHSPCVPTHPCAQGTKRGLWTRLWRLSVALRAKLSPHSTQMKGSCPSWTLWLELQLKLLPQSPQRYGFSPVWVRRCCTRCEFWLKLLPHSPQVLGRSPV</sequence>
<keyword evidence="2" id="KW-1185">Reference proteome</keyword>
<reference evidence="1" key="1">
    <citation type="submission" date="2020-03" db="EMBL/GenBank/DDBJ databases">
        <title>Melopsittacus undulatus (budgerigar) genome, bMelUnd1, maternal haplotype with Z.</title>
        <authorList>
            <person name="Gedman G."/>
            <person name="Mountcastle J."/>
            <person name="Haase B."/>
            <person name="Formenti G."/>
            <person name="Wright T."/>
            <person name="Apodaca J."/>
            <person name="Pelan S."/>
            <person name="Chow W."/>
            <person name="Rhie A."/>
            <person name="Howe K."/>
            <person name="Fedrigo O."/>
            <person name="Jarvis E.D."/>
        </authorList>
    </citation>
    <scope>NUCLEOTIDE SEQUENCE [LARGE SCALE GENOMIC DNA]</scope>
</reference>
<dbReference type="Proteomes" id="UP000694405">
    <property type="component" value="Chromosome 21"/>
</dbReference>
<dbReference type="AlphaFoldDB" id="A0A8V5GNS4"/>
<proteinExistence type="predicted"/>
<evidence type="ECO:0000313" key="1">
    <source>
        <dbReference type="Ensembl" id="ENSMUNP00000031661.1"/>
    </source>
</evidence>
<reference evidence="1" key="3">
    <citation type="submission" date="2025-09" db="UniProtKB">
        <authorList>
            <consortium name="Ensembl"/>
        </authorList>
    </citation>
    <scope>IDENTIFICATION</scope>
</reference>
<organism evidence="1 2">
    <name type="scientific">Melopsittacus undulatus</name>
    <name type="common">Budgerigar</name>
    <name type="synonym">Psittacus undulatus</name>
    <dbReference type="NCBI Taxonomy" id="13146"/>
    <lineage>
        <taxon>Eukaryota</taxon>
        <taxon>Metazoa</taxon>
        <taxon>Chordata</taxon>
        <taxon>Craniata</taxon>
        <taxon>Vertebrata</taxon>
        <taxon>Euteleostomi</taxon>
        <taxon>Archelosauria</taxon>
        <taxon>Archosauria</taxon>
        <taxon>Dinosauria</taxon>
        <taxon>Saurischia</taxon>
        <taxon>Theropoda</taxon>
        <taxon>Coelurosauria</taxon>
        <taxon>Aves</taxon>
        <taxon>Neognathae</taxon>
        <taxon>Neoaves</taxon>
        <taxon>Telluraves</taxon>
        <taxon>Australaves</taxon>
        <taxon>Psittaciformes</taxon>
        <taxon>Psittaculidae</taxon>
        <taxon>Melopsittacus</taxon>
    </lineage>
</organism>
<protein>
    <submittedName>
        <fullName evidence="1">Uncharacterized protein</fullName>
    </submittedName>
</protein>
<accession>A0A8V5GNS4</accession>
<dbReference type="Ensembl" id="ENSMUNT00000031917.1">
    <property type="protein sequence ID" value="ENSMUNP00000031661.1"/>
    <property type="gene ID" value="ENSMUNG00000020352.1"/>
</dbReference>
<evidence type="ECO:0000313" key="2">
    <source>
        <dbReference type="Proteomes" id="UP000694405"/>
    </source>
</evidence>